<evidence type="ECO:0000313" key="6">
    <source>
        <dbReference type="Proteomes" id="UP000019277"/>
    </source>
</evidence>
<keyword evidence="4" id="KW-0143">Chaperone</keyword>
<dbReference type="InterPro" id="IPR025734">
    <property type="entry name" value="EspG"/>
</dbReference>
<evidence type="ECO:0008006" key="7">
    <source>
        <dbReference type="Google" id="ProtNLM"/>
    </source>
</evidence>
<organism evidence="5 6">
    <name type="scientific">Actinokineospora spheciospongiae</name>
    <dbReference type="NCBI Taxonomy" id="909613"/>
    <lineage>
        <taxon>Bacteria</taxon>
        <taxon>Bacillati</taxon>
        <taxon>Actinomycetota</taxon>
        <taxon>Actinomycetes</taxon>
        <taxon>Pseudonocardiales</taxon>
        <taxon>Pseudonocardiaceae</taxon>
        <taxon>Actinokineospora</taxon>
    </lineage>
</organism>
<dbReference type="AlphaFoldDB" id="W7IWK6"/>
<protein>
    <recommendedName>
        <fullName evidence="7">ESX secretion-associated protein EspG</fullName>
    </recommendedName>
</protein>
<dbReference type="RefSeq" id="WP_035283616.1">
    <property type="nucleotide sequence ID" value="NZ_AYXG01000123.1"/>
</dbReference>
<reference evidence="5 6" key="1">
    <citation type="journal article" date="2014" name="Genome Announc.">
        <title>Draft Genome Sequence of the Antitrypanosomally Active Sponge-Associated Bacterium Actinokineospora sp. Strain EG49.</title>
        <authorList>
            <person name="Harjes J."/>
            <person name="Ryu T."/>
            <person name="Abdelmohsen U.R."/>
            <person name="Moitinho-Silva L."/>
            <person name="Horn H."/>
            <person name="Ravasi T."/>
            <person name="Hentschel U."/>
        </authorList>
    </citation>
    <scope>NUCLEOTIDE SEQUENCE [LARGE SCALE GENOMIC DNA]</scope>
    <source>
        <strain evidence="5 6">EG49</strain>
    </source>
</reference>
<dbReference type="Proteomes" id="UP000019277">
    <property type="component" value="Unassembled WGS sequence"/>
</dbReference>
<evidence type="ECO:0000256" key="4">
    <source>
        <dbReference type="ARBA" id="ARBA00023186"/>
    </source>
</evidence>
<accession>W7IWK6</accession>
<proteinExistence type="inferred from homology"/>
<dbReference type="Pfam" id="PF14011">
    <property type="entry name" value="ESX-1_EspG"/>
    <property type="match status" value="1"/>
</dbReference>
<name>W7IWK6_9PSEU</name>
<dbReference type="EMBL" id="AYXG01000123">
    <property type="protein sequence ID" value="EWC61197.1"/>
    <property type="molecule type" value="Genomic_DNA"/>
</dbReference>
<evidence type="ECO:0000256" key="1">
    <source>
        <dbReference type="ARBA" id="ARBA00004496"/>
    </source>
</evidence>
<evidence type="ECO:0000256" key="3">
    <source>
        <dbReference type="ARBA" id="ARBA00022490"/>
    </source>
</evidence>
<keyword evidence="6" id="KW-1185">Reference proteome</keyword>
<comment type="subcellular location">
    <subcellularLocation>
        <location evidence="1">Cytoplasm</location>
    </subcellularLocation>
</comment>
<gene>
    <name evidence="5" type="ORF">UO65_3463</name>
</gene>
<evidence type="ECO:0000256" key="2">
    <source>
        <dbReference type="ARBA" id="ARBA00006411"/>
    </source>
</evidence>
<dbReference type="STRING" id="909613.UO65_3463"/>
<dbReference type="eggNOG" id="ENOG5033XYJ">
    <property type="taxonomic scope" value="Bacteria"/>
</dbReference>
<dbReference type="OrthoDB" id="3680115at2"/>
<evidence type="ECO:0000313" key="5">
    <source>
        <dbReference type="EMBL" id="EWC61197.1"/>
    </source>
</evidence>
<keyword evidence="3" id="KW-0963">Cytoplasm</keyword>
<comment type="caution">
    <text evidence="5">The sequence shown here is derived from an EMBL/GenBank/DDBJ whole genome shotgun (WGS) entry which is preliminary data.</text>
</comment>
<sequence length="279" mass="30684">MELHTRAGVALHPVEVDLLCAFAEVAAPFPLELPSAAASREERDVLFHGAAVTLIERDLADERGPLGVAEEFVYLLRACTGVLDLVVDREDLGRLGVAVLVAKDEALLVTQDEAEPFGVVRMHAASVDEAVSRVAHLVPRAEAPRTAPFTLPKRALRSAFEVMLTRLPDDPDDPDGDVEPRPMTQDELDTLLREHGIDETVARRMVASLQPVVGSGQAGLASRDETEDQWHRTGEELRWVDTPRGRYRLATEDPDWMSVNPLGVDELRAELRSLAARAR</sequence>
<comment type="similarity">
    <text evidence="2">Belongs to the EspG family.</text>
</comment>